<sequence>MKFYAVVALLLLVAMHNASADWKNDVKHTHWKSGSNLITTVIKSNLSKSMMNPGLASCVNSSNSQLTNLLRTFNQELDQAIASAANERDANQRCEIVSRQLSANVMRLSC</sequence>
<dbReference type="InParanoid" id="A0A7M7QL85"/>
<evidence type="ECO:0000313" key="3">
    <source>
        <dbReference type="Proteomes" id="UP000002358"/>
    </source>
</evidence>
<feature type="signal peptide" evidence="1">
    <location>
        <begin position="1"/>
        <end position="20"/>
    </location>
</feature>
<organism evidence="2 3">
    <name type="scientific">Nasonia vitripennis</name>
    <name type="common">Parasitic wasp</name>
    <dbReference type="NCBI Taxonomy" id="7425"/>
    <lineage>
        <taxon>Eukaryota</taxon>
        <taxon>Metazoa</taxon>
        <taxon>Ecdysozoa</taxon>
        <taxon>Arthropoda</taxon>
        <taxon>Hexapoda</taxon>
        <taxon>Insecta</taxon>
        <taxon>Pterygota</taxon>
        <taxon>Neoptera</taxon>
        <taxon>Endopterygota</taxon>
        <taxon>Hymenoptera</taxon>
        <taxon>Apocrita</taxon>
        <taxon>Proctotrupomorpha</taxon>
        <taxon>Chalcidoidea</taxon>
        <taxon>Pteromalidae</taxon>
        <taxon>Pteromalinae</taxon>
        <taxon>Nasonia</taxon>
    </lineage>
</organism>
<accession>A0A7M7QL85</accession>
<dbReference type="SMR" id="A0A7M7QL85"/>
<dbReference type="Proteomes" id="UP000002358">
    <property type="component" value="Chromosome 1"/>
</dbReference>
<dbReference type="AlphaFoldDB" id="A0A7M7QL85"/>
<dbReference type="EnsemblMetazoa" id="XM_031933675">
    <property type="protein sequence ID" value="XP_031789535"/>
    <property type="gene ID" value="LOC116418379"/>
</dbReference>
<proteinExistence type="predicted"/>
<name>A0A7M7QL85_NASVI</name>
<keyword evidence="1" id="KW-0732">Signal</keyword>
<feature type="chain" id="PRO_5029917465" evidence="1">
    <location>
        <begin position="21"/>
        <end position="110"/>
    </location>
</feature>
<dbReference type="KEGG" id="nvi:116418379"/>
<reference evidence="2" key="1">
    <citation type="submission" date="2021-01" db="UniProtKB">
        <authorList>
            <consortium name="EnsemblMetazoa"/>
        </authorList>
    </citation>
    <scope>IDENTIFICATION</scope>
</reference>
<keyword evidence="3" id="KW-1185">Reference proteome</keyword>
<protein>
    <submittedName>
        <fullName evidence="2">Uncharacterized protein</fullName>
    </submittedName>
</protein>
<dbReference type="RefSeq" id="XP_031789535.1">
    <property type="nucleotide sequence ID" value="XM_031933675.1"/>
</dbReference>
<dbReference type="GeneID" id="116418379"/>
<evidence type="ECO:0000256" key="1">
    <source>
        <dbReference type="SAM" id="SignalP"/>
    </source>
</evidence>
<evidence type="ECO:0000313" key="2">
    <source>
        <dbReference type="EnsemblMetazoa" id="XP_031789535"/>
    </source>
</evidence>